<dbReference type="Proteomes" id="UP000286921">
    <property type="component" value="Unassembled WGS sequence"/>
</dbReference>
<organism evidence="2 3">
    <name type="scientific">Aspergillus awamori</name>
    <name type="common">Black koji mold</name>
    <dbReference type="NCBI Taxonomy" id="105351"/>
    <lineage>
        <taxon>Eukaryota</taxon>
        <taxon>Fungi</taxon>
        <taxon>Dikarya</taxon>
        <taxon>Ascomycota</taxon>
        <taxon>Pezizomycotina</taxon>
        <taxon>Eurotiomycetes</taxon>
        <taxon>Eurotiomycetidae</taxon>
        <taxon>Eurotiales</taxon>
        <taxon>Aspergillaceae</taxon>
        <taxon>Aspergillus</taxon>
    </lineage>
</organism>
<feature type="domain" description="Aminoglycoside phosphotransferase" evidence="1">
    <location>
        <begin position="119"/>
        <end position="254"/>
    </location>
</feature>
<dbReference type="Gene3D" id="3.90.1200.10">
    <property type="match status" value="1"/>
</dbReference>
<gene>
    <name evidence="2" type="ORF">AAWM_07339</name>
</gene>
<proteinExistence type="predicted"/>
<evidence type="ECO:0000313" key="3">
    <source>
        <dbReference type="Proteomes" id="UP000286921"/>
    </source>
</evidence>
<protein>
    <recommendedName>
        <fullName evidence="1">Aminoglycoside phosphotransferase domain-containing protein</fullName>
    </recommendedName>
</protein>
<sequence length="348" mass="38983">MHPSDLILAKVLSALETTPYACTDLIPLSGGYVNFVYRGILVSPLATTPPTTRVIVKHAEPYIAANSDWKSSVTRIQYEALMLKAMKVLPPTKVQYVTTTSPILSSQLQVYLSTSEFDTNEVSNVGVSLGRWMSRFHEWGAMPDQASLRREIKGYHEMAEMKYNITYGSLRESIARYPALFGSSTHVFVRLEQRLNIEVAGTEDQLVHGDFGCRNVLISDGSLSVGRRTLSLSIIDWEVSHLGSVAIDLGQMLAELYVLTHFHSVTVASGMITRFIIGYGPLKDELAFRVALEFGVNLVLWPCREPSIRDEPLTERCVYLGKDMIVHAEEKDKLWFRDGVLDSIFIFA</sequence>
<dbReference type="AlphaFoldDB" id="A0A401KYX5"/>
<comment type="caution">
    <text evidence="2">The sequence shown here is derived from an EMBL/GenBank/DDBJ whole genome shotgun (WGS) entry which is preliminary data.</text>
</comment>
<evidence type="ECO:0000259" key="1">
    <source>
        <dbReference type="Pfam" id="PF01636"/>
    </source>
</evidence>
<name>A0A401KYX5_ASPAW</name>
<reference evidence="2 3" key="1">
    <citation type="submission" date="2016-09" db="EMBL/GenBank/DDBJ databases">
        <title>Aspergillus awamori IFM 58123T.</title>
        <authorList>
            <person name="Kusuya Y."/>
            <person name="Shimizu M."/>
            <person name="Takahashi H."/>
            <person name="Yaguchi T."/>
        </authorList>
    </citation>
    <scope>NUCLEOTIDE SEQUENCE [LARGE SCALE GENOMIC DNA]</scope>
    <source>
        <strain evidence="2 3">IFM 58123</strain>
    </source>
</reference>
<dbReference type="STRING" id="105351.A0A401KYX5"/>
<dbReference type="EMBL" id="BDHI01000018">
    <property type="protein sequence ID" value="GCB24454.1"/>
    <property type="molecule type" value="Genomic_DNA"/>
</dbReference>
<dbReference type="Gene3D" id="3.30.200.20">
    <property type="entry name" value="Phosphorylase Kinase, domain 1"/>
    <property type="match status" value="1"/>
</dbReference>
<evidence type="ECO:0000313" key="2">
    <source>
        <dbReference type="EMBL" id="GCB24454.1"/>
    </source>
</evidence>
<dbReference type="InterPro" id="IPR002575">
    <property type="entry name" value="Aminoglycoside_PTrfase"/>
</dbReference>
<dbReference type="InterPro" id="IPR011009">
    <property type="entry name" value="Kinase-like_dom_sf"/>
</dbReference>
<accession>A0A401KYX5</accession>
<dbReference type="Pfam" id="PF01636">
    <property type="entry name" value="APH"/>
    <property type="match status" value="1"/>
</dbReference>
<keyword evidence="3" id="KW-1185">Reference proteome</keyword>
<dbReference type="SUPFAM" id="SSF56112">
    <property type="entry name" value="Protein kinase-like (PK-like)"/>
    <property type="match status" value="1"/>
</dbReference>